<organism evidence="1 2">
    <name type="scientific">Saccharophagus degradans</name>
    <dbReference type="NCBI Taxonomy" id="86304"/>
    <lineage>
        <taxon>Bacteria</taxon>
        <taxon>Pseudomonadati</taxon>
        <taxon>Pseudomonadota</taxon>
        <taxon>Gammaproteobacteria</taxon>
        <taxon>Cellvibrionales</taxon>
        <taxon>Cellvibrionaceae</taxon>
        <taxon>Saccharophagus</taxon>
    </lineage>
</organism>
<evidence type="ECO:0000313" key="2">
    <source>
        <dbReference type="Proteomes" id="UP001169760"/>
    </source>
</evidence>
<evidence type="ECO:0000313" key="1">
    <source>
        <dbReference type="EMBL" id="MDO6425329.1"/>
    </source>
</evidence>
<accession>A0AAW7XG79</accession>
<gene>
    <name evidence="1" type="ORF">Q4521_22850</name>
</gene>
<dbReference type="RefSeq" id="WP_303494835.1">
    <property type="nucleotide sequence ID" value="NZ_JAUOPB010000642.1"/>
</dbReference>
<proteinExistence type="predicted"/>
<feature type="non-terminal residue" evidence="1">
    <location>
        <position position="69"/>
    </location>
</feature>
<name>A0AAW7XG79_9GAMM</name>
<comment type="caution">
    <text evidence="1">The sequence shown here is derived from an EMBL/GenBank/DDBJ whole genome shotgun (WGS) entry which is preliminary data.</text>
</comment>
<dbReference type="EMBL" id="JAUOPB010000642">
    <property type="protein sequence ID" value="MDO6425329.1"/>
    <property type="molecule type" value="Genomic_DNA"/>
</dbReference>
<dbReference type="AlphaFoldDB" id="A0AAW7XG79"/>
<sequence>MNLAASPQLFRYTYYAFFFNLDMKFIKKYNCRVWLSFLKGHMIVQSILIPKKKYTKDDAIMWIINNGYK</sequence>
<dbReference type="Proteomes" id="UP001169760">
    <property type="component" value="Unassembled WGS sequence"/>
</dbReference>
<protein>
    <submittedName>
        <fullName evidence="1">Uncharacterized protein</fullName>
    </submittedName>
</protein>
<reference evidence="1" key="1">
    <citation type="submission" date="2023-07" db="EMBL/GenBank/DDBJ databases">
        <title>Genome content predicts the carbon catabolic preferences of heterotrophic bacteria.</title>
        <authorList>
            <person name="Gralka M."/>
        </authorList>
    </citation>
    <scope>NUCLEOTIDE SEQUENCE</scope>
    <source>
        <strain evidence="1">I3M17_2</strain>
    </source>
</reference>